<dbReference type="EMBL" id="CACRXK020005606">
    <property type="protein sequence ID" value="CAB4006794.1"/>
    <property type="molecule type" value="Genomic_DNA"/>
</dbReference>
<comment type="subcellular location">
    <subcellularLocation>
        <location evidence="1">Membrane</location>
        <topology evidence="1">Single-pass membrane protein</topology>
    </subcellularLocation>
</comment>
<accession>A0A6S7HN87</accession>
<dbReference type="PRINTS" id="PR01705">
    <property type="entry name" value="TSP1REPEAT"/>
</dbReference>
<evidence type="ECO:0000256" key="6">
    <source>
        <dbReference type="ARBA" id="ARBA00023157"/>
    </source>
</evidence>
<keyword evidence="4" id="KW-1133">Transmembrane helix</keyword>
<keyword evidence="5" id="KW-0472">Membrane</keyword>
<dbReference type="SUPFAM" id="SSF82895">
    <property type="entry name" value="TSP-1 type 1 repeat"/>
    <property type="match status" value="13"/>
</dbReference>
<evidence type="ECO:0000313" key="8">
    <source>
        <dbReference type="Proteomes" id="UP001152795"/>
    </source>
</evidence>
<dbReference type="Gene3D" id="2.20.100.10">
    <property type="entry name" value="Thrombospondin type-1 (TSP1) repeat"/>
    <property type="match status" value="13"/>
</dbReference>
<organism evidence="7 8">
    <name type="scientific">Paramuricea clavata</name>
    <name type="common">Red gorgonian</name>
    <name type="synonym">Violescent sea-whip</name>
    <dbReference type="NCBI Taxonomy" id="317549"/>
    <lineage>
        <taxon>Eukaryota</taxon>
        <taxon>Metazoa</taxon>
        <taxon>Cnidaria</taxon>
        <taxon>Anthozoa</taxon>
        <taxon>Octocorallia</taxon>
        <taxon>Malacalcyonacea</taxon>
        <taxon>Plexauridae</taxon>
        <taxon>Paramuricea</taxon>
    </lineage>
</organism>
<dbReference type="GO" id="GO:0016020">
    <property type="term" value="C:membrane"/>
    <property type="evidence" value="ECO:0007669"/>
    <property type="project" value="UniProtKB-SubCell"/>
</dbReference>
<evidence type="ECO:0000256" key="2">
    <source>
        <dbReference type="ARBA" id="ARBA00022692"/>
    </source>
</evidence>
<dbReference type="Proteomes" id="UP001152795">
    <property type="component" value="Unassembled WGS sequence"/>
</dbReference>
<dbReference type="SMART" id="SM00209">
    <property type="entry name" value="TSP1"/>
    <property type="match status" value="13"/>
</dbReference>
<name>A0A6S7HN87_PARCT</name>
<evidence type="ECO:0000256" key="3">
    <source>
        <dbReference type="ARBA" id="ARBA00022737"/>
    </source>
</evidence>
<reference evidence="7" key="1">
    <citation type="submission" date="2020-04" db="EMBL/GenBank/DDBJ databases">
        <authorList>
            <person name="Alioto T."/>
            <person name="Alioto T."/>
            <person name="Gomez Garrido J."/>
        </authorList>
    </citation>
    <scope>NUCLEOTIDE SEQUENCE</scope>
    <source>
        <strain evidence="7">A484AB</strain>
    </source>
</reference>
<dbReference type="InterPro" id="IPR036116">
    <property type="entry name" value="FN3_sf"/>
</dbReference>
<dbReference type="SUPFAM" id="SSF49265">
    <property type="entry name" value="Fibronectin type III"/>
    <property type="match status" value="1"/>
</dbReference>
<dbReference type="Gene3D" id="2.60.40.10">
    <property type="entry name" value="Immunoglobulins"/>
    <property type="match status" value="1"/>
</dbReference>
<dbReference type="OrthoDB" id="446173at2759"/>
<sequence length="896" mass="98129">MWSNWTACNVSCGTGYQSRNRTWYNVVNDERSCNGTDTQVKQCIMTSCPTPTPTFSTPPATNSSATNRSATNPPATATPTTVPTTVFSNWLNWTECNVTCGAGNQTRRCSNDTGYGCNGKASETKECNLGPCPVDGYFSEWSLWSQCTQTCGSGVISRDRTCKEPIHGGKNCSGLTLEENVCTNPTLCPGETGFTPWGEWGDCSVECLKGIRTRTRHCPAGVDNTTCTGALVGNKTCFAGPCPVNGNWSGWSGWPTGCPGVCGSSFNKRTRKCDSPVPLHGGANCTGPVEQVKECNHSSPCDGESGFTDWSAWIPCSATCGEGVNRRTRECRPESSAENCVNATFQEKPCYFKPCPVNGGWSVWQDWSRCRSSCGSGVRVRKRTCSDPKQSDGGLPCYGNNAEEKVCVMPEDCKDDYAYHNWESWSECDTTCGFGKKIRRRQCKLIPEYPPRGDPPCESPTKDDEHISCFIQPCSIDGNFTGWSFWSLCSVTCGEGVRKRTRNCTHPPPMYGGADCTGKRLDVRDCNMNTSCLEDGGWSEWTPWSSCDLTQCGHQMEQRKRLCDNPAPQAAGNYCLGKNEEEIECSEGKPPVCEKDIPKAGWTDWSWWKACSKSCDGGVRSRHRKCSNPPLTPGGLNCTGSSTEAEVCNTHHCPVDGNFTEWSPWTNCTLSCRDSELLKNGTRERNRSCTNPKPQHGGLDCGGENFTRESCNEHMCPIDGRLTPWSKYSFCSKPCNHGKAVRTRSCTNPLPIWNESAITCVISVSYNFSDGDQLPILRDVLDNPPGSNVSLLWMNSSVVFAKEVNITTNVSSSTSIQVNWSMASADFENVTGITVFYKILDGTISLHSEPQPASVQGSVMLENLEKFTWYKITVSPTTANGTGIPSRFATVMTLED</sequence>
<evidence type="ECO:0000256" key="4">
    <source>
        <dbReference type="ARBA" id="ARBA00022989"/>
    </source>
</evidence>
<keyword evidence="8" id="KW-1185">Reference proteome</keyword>
<dbReference type="PANTHER" id="PTHR22906:SF21">
    <property type="entry name" value="SEMA DOMAIN-CONTAINING PROTEIN"/>
    <property type="match status" value="1"/>
</dbReference>
<dbReference type="FunFam" id="2.20.100.10:FF:000007">
    <property type="entry name" value="Thrombospondin 1"/>
    <property type="match status" value="1"/>
</dbReference>
<dbReference type="InterPro" id="IPR013783">
    <property type="entry name" value="Ig-like_fold"/>
</dbReference>
<dbReference type="PANTHER" id="PTHR22906">
    <property type="entry name" value="PROPERDIN"/>
    <property type="match status" value="1"/>
</dbReference>
<feature type="non-terminal residue" evidence="7">
    <location>
        <position position="1"/>
    </location>
</feature>
<dbReference type="Pfam" id="PF00090">
    <property type="entry name" value="TSP_1"/>
    <property type="match status" value="13"/>
</dbReference>
<dbReference type="PROSITE" id="PS50853">
    <property type="entry name" value="FN3"/>
    <property type="match status" value="1"/>
</dbReference>
<evidence type="ECO:0000313" key="7">
    <source>
        <dbReference type="EMBL" id="CAB4006794.1"/>
    </source>
</evidence>
<dbReference type="InterPro" id="IPR052065">
    <property type="entry name" value="Compl_asym_regulator"/>
</dbReference>
<dbReference type="CDD" id="cd00063">
    <property type="entry name" value="FN3"/>
    <property type="match status" value="1"/>
</dbReference>
<keyword evidence="2" id="KW-0812">Transmembrane</keyword>
<dbReference type="FunFam" id="2.20.100.10:FF:000001">
    <property type="entry name" value="semaphorin-5A isoform X1"/>
    <property type="match status" value="5"/>
</dbReference>
<keyword evidence="6" id="KW-1015">Disulfide bond</keyword>
<dbReference type="AlphaFoldDB" id="A0A6S7HN87"/>
<evidence type="ECO:0000256" key="1">
    <source>
        <dbReference type="ARBA" id="ARBA00004167"/>
    </source>
</evidence>
<comment type="caution">
    <text evidence="7">The sequence shown here is derived from an EMBL/GenBank/DDBJ whole genome shotgun (WGS) entry which is preliminary data.</text>
</comment>
<dbReference type="InterPro" id="IPR003961">
    <property type="entry name" value="FN3_dom"/>
</dbReference>
<protein>
    <submittedName>
        <fullName evidence="7">A disintegrin and metallo ase with thrombospondin motifs adt-1-like isoform X1</fullName>
    </submittedName>
</protein>
<dbReference type="InterPro" id="IPR000884">
    <property type="entry name" value="TSP1_rpt"/>
</dbReference>
<dbReference type="PROSITE" id="PS50092">
    <property type="entry name" value="TSP1"/>
    <property type="match status" value="13"/>
</dbReference>
<keyword evidence="3" id="KW-0677">Repeat</keyword>
<evidence type="ECO:0000256" key="5">
    <source>
        <dbReference type="ARBA" id="ARBA00023136"/>
    </source>
</evidence>
<dbReference type="InterPro" id="IPR036383">
    <property type="entry name" value="TSP1_rpt_sf"/>
</dbReference>
<gene>
    <name evidence="7" type="ORF">PACLA_8A056840</name>
</gene>
<proteinExistence type="predicted"/>